<evidence type="ECO:0000313" key="3">
    <source>
        <dbReference type="Proteomes" id="UP000194236"/>
    </source>
</evidence>
<evidence type="ECO:0008006" key="4">
    <source>
        <dbReference type="Google" id="ProtNLM"/>
    </source>
</evidence>
<gene>
    <name evidence="2" type="ORF">BLA29_011610</name>
</gene>
<comment type="caution">
    <text evidence="2">The sequence shown here is derived from an EMBL/GenBank/DDBJ whole genome shotgun (WGS) entry which is preliminary data.</text>
</comment>
<evidence type="ECO:0000313" key="2">
    <source>
        <dbReference type="EMBL" id="OTF73555.1"/>
    </source>
</evidence>
<keyword evidence="3" id="KW-1185">Reference proteome</keyword>
<proteinExistence type="predicted"/>
<dbReference type="Proteomes" id="UP000194236">
    <property type="component" value="Unassembled WGS sequence"/>
</dbReference>
<organism evidence="2 3">
    <name type="scientific">Euroglyphus maynei</name>
    <name type="common">Mayne's house dust mite</name>
    <dbReference type="NCBI Taxonomy" id="6958"/>
    <lineage>
        <taxon>Eukaryota</taxon>
        <taxon>Metazoa</taxon>
        <taxon>Ecdysozoa</taxon>
        <taxon>Arthropoda</taxon>
        <taxon>Chelicerata</taxon>
        <taxon>Arachnida</taxon>
        <taxon>Acari</taxon>
        <taxon>Acariformes</taxon>
        <taxon>Sarcoptiformes</taxon>
        <taxon>Astigmata</taxon>
        <taxon>Psoroptidia</taxon>
        <taxon>Analgoidea</taxon>
        <taxon>Pyroglyphidae</taxon>
        <taxon>Pyroglyphinae</taxon>
        <taxon>Euroglyphus</taxon>
    </lineage>
</organism>
<dbReference type="OrthoDB" id="408532at2759"/>
<sequence>MSSSSSFIHCYVIWLLFLTVIQEQFIRTNAISDSLALYPWPTETRQTLSLDGVWTFRITDYSLNNELFGFQHANYFHVRLMNIMNVCQYRQVLMI</sequence>
<name>A0A1Y3B2J5_EURMA</name>
<keyword evidence="1" id="KW-0732">Signal</keyword>
<dbReference type="EMBL" id="MUJZ01051088">
    <property type="protein sequence ID" value="OTF73555.1"/>
    <property type="molecule type" value="Genomic_DNA"/>
</dbReference>
<feature type="signal peptide" evidence="1">
    <location>
        <begin position="1"/>
        <end position="23"/>
    </location>
</feature>
<evidence type="ECO:0000256" key="1">
    <source>
        <dbReference type="SAM" id="SignalP"/>
    </source>
</evidence>
<feature type="chain" id="PRO_5012147028" description="Beta-glucuronidase" evidence="1">
    <location>
        <begin position="24"/>
        <end position="95"/>
    </location>
</feature>
<protein>
    <recommendedName>
        <fullName evidence="4">Beta-glucuronidase</fullName>
    </recommendedName>
</protein>
<accession>A0A1Y3B2J5</accession>
<reference evidence="2 3" key="1">
    <citation type="submission" date="2017-03" db="EMBL/GenBank/DDBJ databases">
        <title>Genome Survey of Euroglyphus maynei.</title>
        <authorList>
            <person name="Arlian L.G."/>
            <person name="Morgan M.S."/>
            <person name="Rider S.D."/>
        </authorList>
    </citation>
    <scope>NUCLEOTIDE SEQUENCE [LARGE SCALE GENOMIC DNA]</scope>
    <source>
        <strain evidence="2">Arlian Lab</strain>
        <tissue evidence="2">Whole body</tissue>
    </source>
</reference>
<dbReference type="AlphaFoldDB" id="A0A1Y3B2J5"/>